<dbReference type="AlphaFoldDB" id="A0A1E7EQ97"/>
<evidence type="ECO:0000256" key="8">
    <source>
        <dbReference type="SAM" id="Phobius"/>
    </source>
</evidence>
<sequence length="179" mass="19823">MAGAAAKKAAAAKQATAKIYIPILVLSNILYVVVMFGTSDSIPYDGTKFGLFGMVITWLLQAYSYMGILESCAIPATTATNKKNKKDLAGGSNLDLFVATIGTQFLSVLHSPRWFYITILGVPIIGVYQLYSTFYPSTAAIMNNNNKNKDNKEDNNKEVDPILTEKRKRRADKRKQKWS</sequence>
<evidence type="ECO:0000256" key="6">
    <source>
        <dbReference type="ARBA" id="ARBA00023136"/>
    </source>
</evidence>
<protein>
    <submittedName>
        <fullName evidence="9">Uncharacterized protein</fullName>
    </submittedName>
</protein>
<reference evidence="9 10" key="1">
    <citation type="submission" date="2016-09" db="EMBL/GenBank/DDBJ databases">
        <title>Extensive genetic diversity and differential bi-allelic expression allows diatom success in the polar Southern Ocean.</title>
        <authorList>
            <consortium name="DOE Joint Genome Institute"/>
            <person name="Mock T."/>
            <person name="Otillar R.P."/>
            <person name="Strauss J."/>
            <person name="Dupont C."/>
            <person name="Frickenhaus S."/>
            <person name="Maumus F."/>
            <person name="Mcmullan M."/>
            <person name="Sanges R."/>
            <person name="Schmutz J."/>
            <person name="Toseland A."/>
            <person name="Valas R."/>
            <person name="Veluchamy A."/>
            <person name="Ward B.J."/>
            <person name="Allen A."/>
            <person name="Barry K."/>
            <person name="Falciatore A."/>
            <person name="Ferrante M."/>
            <person name="Fortunato A.E."/>
            <person name="Gloeckner G."/>
            <person name="Gruber A."/>
            <person name="Hipkin R."/>
            <person name="Janech M."/>
            <person name="Kroth P."/>
            <person name="Leese F."/>
            <person name="Lindquist E."/>
            <person name="Lyon B.R."/>
            <person name="Martin J."/>
            <person name="Mayer C."/>
            <person name="Parker M."/>
            <person name="Quesneville H."/>
            <person name="Raymond J."/>
            <person name="Uhlig C."/>
            <person name="Valentin K.U."/>
            <person name="Worden A.Z."/>
            <person name="Armbrust E.V."/>
            <person name="Bowler C."/>
            <person name="Green B."/>
            <person name="Moulton V."/>
            <person name="Van Oosterhout C."/>
            <person name="Grigoriev I."/>
        </authorList>
    </citation>
    <scope>NUCLEOTIDE SEQUENCE [LARGE SCALE GENOMIC DNA]</scope>
    <source>
        <strain evidence="9 10">CCMP1102</strain>
    </source>
</reference>
<organism evidence="9 10">
    <name type="scientific">Fragilariopsis cylindrus CCMP1102</name>
    <dbReference type="NCBI Taxonomy" id="635003"/>
    <lineage>
        <taxon>Eukaryota</taxon>
        <taxon>Sar</taxon>
        <taxon>Stramenopiles</taxon>
        <taxon>Ochrophyta</taxon>
        <taxon>Bacillariophyta</taxon>
        <taxon>Bacillariophyceae</taxon>
        <taxon>Bacillariophycidae</taxon>
        <taxon>Bacillariales</taxon>
        <taxon>Bacillariaceae</taxon>
        <taxon>Fragilariopsis</taxon>
    </lineage>
</organism>
<evidence type="ECO:0000256" key="5">
    <source>
        <dbReference type="ARBA" id="ARBA00022989"/>
    </source>
</evidence>
<evidence type="ECO:0000256" key="2">
    <source>
        <dbReference type="ARBA" id="ARBA00009950"/>
    </source>
</evidence>
<dbReference type="GO" id="GO:0005789">
    <property type="term" value="C:endoplasmic reticulum membrane"/>
    <property type="evidence" value="ECO:0007669"/>
    <property type="project" value="UniProtKB-SubCell"/>
</dbReference>
<evidence type="ECO:0000256" key="3">
    <source>
        <dbReference type="ARBA" id="ARBA00022692"/>
    </source>
</evidence>
<dbReference type="Pfam" id="PF05620">
    <property type="entry name" value="TMEM208_SND2"/>
    <property type="match status" value="1"/>
</dbReference>
<feature type="compositionally biased region" description="Basic and acidic residues" evidence="7">
    <location>
        <begin position="147"/>
        <end position="165"/>
    </location>
</feature>
<evidence type="ECO:0000256" key="7">
    <source>
        <dbReference type="SAM" id="MobiDB-lite"/>
    </source>
</evidence>
<evidence type="ECO:0000313" key="9">
    <source>
        <dbReference type="EMBL" id="OEU07977.1"/>
    </source>
</evidence>
<dbReference type="PANTHER" id="PTHR13505:SF7">
    <property type="entry name" value="TRANSMEMBRANE PROTEIN 208"/>
    <property type="match status" value="1"/>
</dbReference>
<feature type="transmembrane region" description="Helical" evidence="8">
    <location>
        <begin position="20"/>
        <end position="37"/>
    </location>
</feature>
<dbReference type="EMBL" id="KV784382">
    <property type="protein sequence ID" value="OEU07977.1"/>
    <property type="molecule type" value="Genomic_DNA"/>
</dbReference>
<dbReference type="GO" id="GO:0006624">
    <property type="term" value="P:vacuolar protein processing"/>
    <property type="evidence" value="ECO:0007669"/>
    <property type="project" value="TreeGrafter"/>
</dbReference>
<dbReference type="KEGG" id="fcy:FRACYDRAFT_250197"/>
<keyword evidence="4" id="KW-0256">Endoplasmic reticulum</keyword>
<dbReference type="Proteomes" id="UP000095751">
    <property type="component" value="Unassembled WGS sequence"/>
</dbReference>
<gene>
    <name evidence="9" type="ORF">FRACYDRAFT_250197</name>
</gene>
<keyword evidence="5 8" id="KW-1133">Transmembrane helix</keyword>
<feature type="region of interest" description="Disordered" evidence="7">
    <location>
        <begin position="145"/>
        <end position="179"/>
    </location>
</feature>
<feature type="transmembrane region" description="Helical" evidence="8">
    <location>
        <begin position="114"/>
        <end position="131"/>
    </location>
</feature>
<dbReference type="OrthoDB" id="48486at2759"/>
<feature type="compositionally biased region" description="Basic residues" evidence="7">
    <location>
        <begin position="166"/>
        <end position="179"/>
    </location>
</feature>
<evidence type="ECO:0000313" key="10">
    <source>
        <dbReference type="Proteomes" id="UP000095751"/>
    </source>
</evidence>
<accession>A0A1E7EQ97</accession>
<keyword evidence="10" id="KW-1185">Reference proteome</keyword>
<dbReference type="InterPro" id="IPR008506">
    <property type="entry name" value="SND2/TMEM208"/>
</dbReference>
<comment type="similarity">
    <text evidence="2">Belongs to the TMEM208 family.</text>
</comment>
<proteinExistence type="inferred from homology"/>
<comment type="subcellular location">
    <subcellularLocation>
        <location evidence="1">Endoplasmic reticulum membrane</location>
        <topology evidence="1">Multi-pass membrane protein</topology>
    </subcellularLocation>
</comment>
<dbReference type="PANTHER" id="PTHR13505">
    <property type="entry name" value="TRANSMEMBRANE PROTEIN 208"/>
    <property type="match status" value="1"/>
</dbReference>
<dbReference type="InParanoid" id="A0A1E7EQ97"/>
<keyword evidence="3 8" id="KW-0812">Transmembrane</keyword>
<feature type="transmembrane region" description="Helical" evidence="8">
    <location>
        <begin position="49"/>
        <end position="68"/>
    </location>
</feature>
<name>A0A1E7EQ97_9STRA</name>
<feature type="transmembrane region" description="Helical" evidence="8">
    <location>
        <begin position="88"/>
        <end position="108"/>
    </location>
</feature>
<keyword evidence="6 8" id="KW-0472">Membrane</keyword>
<dbReference type="GO" id="GO:0005773">
    <property type="term" value="C:vacuole"/>
    <property type="evidence" value="ECO:0007669"/>
    <property type="project" value="GOC"/>
</dbReference>
<evidence type="ECO:0000256" key="1">
    <source>
        <dbReference type="ARBA" id="ARBA00004477"/>
    </source>
</evidence>
<evidence type="ECO:0000256" key="4">
    <source>
        <dbReference type="ARBA" id="ARBA00022824"/>
    </source>
</evidence>